<dbReference type="InterPro" id="IPR010323">
    <property type="entry name" value="DUF924"/>
</dbReference>
<evidence type="ECO:0000313" key="2">
    <source>
        <dbReference type="Proteomes" id="UP000186955"/>
    </source>
</evidence>
<sequence length="108" mass="12461">MAPKTYKDVLDFWFGAKSSRDYLRPKPFWYGSPADDKYVRKHLSECYEAARDGTLDHWRVRGKGEGALTLILLLDQVPRNIFRDTPEAYATDSKAVSVSRYAIERDSL</sequence>
<comment type="caution">
    <text evidence="1">The sequence shown here is derived from an EMBL/GenBank/DDBJ whole genome shotgun (WGS) entry which is preliminary data.</text>
</comment>
<dbReference type="Pfam" id="PF06041">
    <property type="entry name" value="DUF924"/>
    <property type="match status" value="1"/>
</dbReference>
<dbReference type="AlphaFoldDB" id="A0A1Q5TBE2"/>
<evidence type="ECO:0008006" key="3">
    <source>
        <dbReference type="Google" id="ProtNLM"/>
    </source>
</evidence>
<protein>
    <recommendedName>
        <fullName evidence="3">DUF924-domain-containing protein</fullName>
    </recommendedName>
</protein>
<dbReference type="Gene3D" id="1.20.58.320">
    <property type="entry name" value="TPR-like"/>
    <property type="match status" value="1"/>
</dbReference>
<name>A0A1Q5TBE2_9EURO</name>
<dbReference type="SUPFAM" id="SSF48452">
    <property type="entry name" value="TPR-like"/>
    <property type="match status" value="1"/>
</dbReference>
<evidence type="ECO:0000313" key="1">
    <source>
        <dbReference type="EMBL" id="OKO97559.1"/>
    </source>
</evidence>
<dbReference type="STRING" id="1316194.A0A1Q5TBE2"/>
<organism evidence="1 2">
    <name type="scientific">Penicillium subrubescens</name>
    <dbReference type="NCBI Taxonomy" id="1316194"/>
    <lineage>
        <taxon>Eukaryota</taxon>
        <taxon>Fungi</taxon>
        <taxon>Dikarya</taxon>
        <taxon>Ascomycota</taxon>
        <taxon>Pezizomycotina</taxon>
        <taxon>Eurotiomycetes</taxon>
        <taxon>Eurotiomycetidae</taxon>
        <taxon>Eurotiales</taxon>
        <taxon>Aspergillaceae</taxon>
        <taxon>Penicillium</taxon>
    </lineage>
</organism>
<dbReference type="EMBL" id="MNBE01000695">
    <property type="protein sequence ID" value="OKO97559.1"/>
    <property type="molecule type" value="Genomic_DNA"/>
</dbReference>
<gene>
    <name evidence="1" type="ORF">PENSUB_10353</name>
</gene>
<keyword evidence="2" id="KW-1185">Reference proteome</keyword>
<accession>A0A1Q5TBE2</accession>
<reference evidence="1 2" key="1">
    <citation type="submission" date="2016-10" db="EMBL/GenBank/DDBJ databases">
        <title>Genome sequence of the ascomycete fungus Penicillium subrubescens.</title>
        <authorList>
            <person name="De Vries R.P."/>
            <person name="Peng M."/>
            <person name="Dilokpimol A."/>
            <person name="Hilden K."/>
            <person name="Makela M.R."/>
            <person name="Grigoriev I."/>
            <person name="Riley R."/>
            <person name="Granchi Z."/>
        </authorList>
    </citation>
    <scope>NUCLEOTIDE SEQUENCE [LARGE SCALE GENOMIC DNA]</scope>
    <source>
        <strain evidence="1 2">CBS 132785</strain>
    </source>
</reference>
<proteinExistence type="predicted"/>
<dbReference type="InterPro" id="IPR011990">
    <property type="entry name" value="TPR-like_helical_dom_sf"/>
</dbReference>
<dbReference type="Proteomes" id="UP000186955">
    <property type="component" value="Unassembled WGS sequence"/>
</dbReference>